<sequence length="54" mass="6345">MHVEWKVCSVCHPNTDALKAIVWQYRDAITKDYIHSGYLSLPPRRHDCHLGRLN</sequence>
<dbReference type="AlphaFoldDB" id="A0A0K2VB71"/>
<reference evidence="1" key="1">
    <citation type="submission" date="2014-05" db="EMBL/GenBank/DDBJ databases">
        <authorList>
            <person name="Chronopoulou M."/>
        </authorList>
    </citation>
    <scope>NUCLEOTIDE SEQUENCE</scope>
    <source>
        <tissue evidence="1">Whole organism</tissue>
    </source>
</reference>
<dbReference type="EMBL" id="HACA01030179">
    <property type="protein sequence ID" value="CDW47540.1"/>
    <property type="molecule type" value="Transcribed_RNA"/>
</dbReference>
<proteinExistence type="predicted"/>
<name>A0A0K2VB71_LEPSM</name>
<organism evidence="1">
    <name type="scientific">Lepeophtheirus salmonis</name>
    <name type="common">Salmon louse</name>
    <name type="synonym">Caligus salmonis</name>
    <dbReference type="NCBI Taxonomy" id="72036"/>
    <lineage>
        <taxon>Eukaryota</taxon>
        <taxon>Metazoa</taxon>
        <taxon>Ecdysozoa</taxon>
        <taxon>Arthropoda</taxon>
        <taxon>Crustacea</taxon>
        <taxon>Multicrustacea</taxon>
        <taxon>Hexanauplia</taxon>
        <taxon>Copepoda</taxon>
        <taxon>Siphonostomatoida</taxon>
        <taxon>Caligidae</taxon>
        <taxon>Lepeophtheirus</taxon>
    </lineage>
</organism>
<evidence type="ECO:0000313" key="1">
    <source>
        <dbReference type="EMBL" id="CDW47540.1"/>
    </source>
</evidence>
<protein>
    <submittedName>
        <fullName evidence="1">Putative LOC100197221 [Hydra vulgaris]</fullName>
    </submittedName>
</protein>
<accession>A0A0K2VB71</accession>